<reference evidence="4" key="1">
    <citation type="submission" date="2021-01" db="EMBL/GenBank/DDBJ databases">
        <title>A chromosome-scale assembly of European eel, Anguilla anguilla.</title>
        <authorList>
            <person name="Henkel C."/>
            <person name="Jong-Raadsen S.A."/>
            <person name="Dufour S."/>
            <person name="Weltzien F.-A."/>
            <person name="Palstra A.P."/>
            <person name="Pelster B."/>
            <person name="Spaink H.P."/>
            <person name="Van Den Thillart G.E."/>
            <person name="Jansen H."/>
            <person name="Zahm M."/>
            <person name="Klopp C."/>
            <person name="Cedric C."/>
            <person name="Louis A."/>
            <person name="Berthelot C."/>
            <person name="Parey E."/>
            <person name="Roest Crollius H."/>
            <person name="Montfort J."/>
            <person name="Robinson-Rechavi M."/>
            <person name="Bucao C."/>
            <person name="Bouchez O."/>
            <person name="Gislard M."/>
            <person name="Lluch J."/>
            <person name="Milhes M."/>
            <person name="Lampietro C."/>
            <person name="Lopez Roques C."/>
            <person name="Donnadieu C."/>
            <person name="Braasch I."/>
            <person name="Desvignes T."/>
            <person name="Postlethwait J."/>
            <person name="Bobe J."/>
            <person name="Guiguen Y."/>
            <person name="Dirks R."/>
        </authorList>
    </citation>
    <scope>NUCLEOTIDE SEQUENCE</scope>
    <source>
        <strain evidence="4">Tag_6206</strain>
        <tissue evidence="4">Liver</tissue>
    </source>
</reference>
<dbReference type="PANTHER" id="PTHR24106">
    <property type="entry name" value="NACHT, LRR AND CARD DOMAINS-CONTAINING"/>
    <property type="match status" value="1"/>
</dbReference>
<dbReference type="CDD" id="cd16040">
    <property type="entry name" value="SPRY_PRY_SNTX"/>
    <property type="match status" value="1"/>
</dbReference>
<dbReference type="PROSITE" id="PS50188">
    <property type="entry name" value="B302_SPRY"/>
    <property type="match status" value="1"/>
</dbReference>
<dbReference type="InterPro" id="IPR051261">
    <property type="entry name" value="NLR"/>
</dbReference>
<comment type="caution">
    <text evidence="4">The sequence shown here is derived from an EMBL/GenBank/DDBJ whole genome shotgun (WGS) entry which is preliminary data.</text>
</comment>
<dbReference type="InterPro" id="IPR043136">
    <property type="entry name" value="B30.2/SPRY_sf"/>
</dbReference>
<dbReference type="InterPro" id="IPR001611">
    <property type="entry name" value="Leu-rich_rpt"/>
</dbReference>
<gene>
    <name evidence="4" type="ORF">ANANG_G00213500</name>
</gene>
<keyword evidence="5" id="KW-1185">Reference proteome</keyword>
<dbReference type="SMART" id="SM00589">
    <property type="entry name" value="PRY"/>
    <property type="match status" value="1"/>
</dbReference>
<organism evidence="4 5">
    <name type="scientific">Anguilla anguilla</name>
    <name type="common">European freshwater eel</name>
    <name type="synonym">Muraena anguilla</name>
    <dbReference type="NCBI Taxonomy" id="7936"/>
    <lineage>
        <taxon>Eukaryota</taxon>
        <taxon>Metazoa</taxon>
        <taxon>Chordata</taxon>
        <taxon>Craniata</taxon>
        <taxon>Vertebrata</taxon>
        <taxon>Euteleostomi</taxon>
        <taxon>Actinopterygii</taxon>
        <taxon>Neopterygii</taxon>
        <taxon>Teleostei</taxon>
        <taxon>Anguilliformes</taxon>
        <taxon>Anguillidae</taxon>
        <taxon>Anguilla</taxon>
    </lineage>
</organism>
<dbReference type="SUPFAM" id="SSF49899">
    <property type="entry name" value="Concanavalin A-like lectins/glucanases"/>
    <property type="match status" value="1"/>
</dbReference>
<evidence type="ECO:0000259" key="3">
    <source>
        <dbReference type="PROSITE" id="PS50188"/>
    </source>
</evidence>
<evidence type="ECO:0000313" key="4">
    <source>
        <dbReference type="EMBL" id="KAG5840095.1"/>
    </source>
</evidence>
<dbReference type="Pfam" id="PF13516">
    <property type="entry name" value="LRR_6"/>
    <property type="match status" value="2"/>
</dbReference>
<dbReference type="EMBL" id="JAFIRN010000011">
    <property type="protein sequence ID" value="KAG5840095.1"/>
    <property type="molecule type" value="Genomic_DNA"/>
</dbReference>
<protein>
    <recommendedName>
        <fullName evidence="3">B30.2/SPRY domain-containing protein</fullName>
    </recommendedName>
</protein>
<sequence length="321" mass="35560">CCDVLASVLRSPHSELRDLELRDNELQDSGVRALSAGLEDPHCKLHRMGLSGCRVTQRGCDSLASALCSNPSHLRELDLRYNHPGDSGVRALSAAKLDTLTLLVDHGGENRTKPGPRKYGCQLTLDPNTAYRGLSLSEGNRRVTHTPGRWEPYPDHPERFEYWPQVVCRESVCERCYWEAEFSVSEGGAVSIAVTDKGISRNGRDPDCGYGFNKNSWSLECSKLSYSDKLRYSVCHNKNPTLIPAPPSPYRRAGVCDDDDGRGVCVYRVGVCVDRPAGTLSFYSVSDSDTLTLLHRFHTHFTQHTPLCAGFYVCDSSVSLC</sequence>
<dbReference type="InterPro" id="IPR013320">
    <property type="entry name" value="ConA-like_dom_sf"/>
</dbReference>
<dbReference type="InterPro" id="IPR032675">
    <property type="entry name" value="LRR_dom_sf"/>
</dbReference>
<dbReference type="Pfam" id="PF13765">
    <property type="entry name" value="PRY"/>
    <property type="match status" value="1"/>
</dbReference>
<dbReference type="Gene3D" id="2.60.120.920">
    <property type="match status" value="1"/>
</dbReference>
<feature type="non-terminal residue" evidence="4">
    <location>
        <position position="1"/>
    </location>
</feature>
<name>A0A9D3LZX9_ANGAN</name>
<dbReference type="SMART" id="SM00368">
    <property type="entry name" value="LRR_RI"/>
    <property type="match status" value="3"/>
</dbReference>
<dbReference type="AlphaFoldDB" id="A0A9D3LZX9"/>
<dbReference type="InterPro" id="IPR001870">
    <property type="entry name" value="B30.2/SPRY"/>
</dbReference>
<dbReference type="Gene3D" id="3.80.10.10">
    <property type="entry name" value="Ribonuclease Inhibitor"/>
    <property type="match status" value="1"/>
</dbReference>
<dbReference type="SUPFAM" id="SSF52047">
    <property type="entry name" value="RNI-like"/>
    <property type="match status" value="1"/>
</dbReference>
<dbReference type="Proteomes" id="UP001044222">
    <property type="component" value="Chromosome 11"/>
</dbReference>
<dbReference type="InterPro" id="IPR006574">
    <property type="entry name" value="PRY"/>
</dbReference>
<evidence type="ECO:0000256" key="1">
    <source>
        <dbReference type="ARBA" id="ARBA00022614"/>
    </source>
</evidence>
<evidence type="ECO:0000256" key="2">
    <source>
        <dbReference type="ARBA" id="ARBA00022737"/>
    </source>
</evidence>
<keyword evidence="1" id="KW-0433">Leucine-rich repeat</keyword>
<evidence type="ECO:0000313" key="5">
    <source>
        <dbReference type="Proteomes" id="UP001044222"/>
    </source>
</evidence>
<accession>A0A9D3LZX9</accession>
<keyword evidence="2" id="KW-0677">Repeat</keyword>
<proteinExistence type="predicted"/>
<feature type="domain" description="B30.2/SPRY" evidence="3">
    <location>
        <begin position="103"/>
        <end position="321"/>
    </location>
</feature>